<dbReference type="SUPFAM" id="SSF82866">
    <property type="entry name" value="Multidrug efflux transporter AcrB transmembrane domain"/>
    <property type="match status" value="2"/>
</dbReference>
<feature type="transmembrane region" description="Helical" evidence="1">
    <location>
        <begin position="631"/>
        <end position="652"/>
    </location>
</feature>
<dbReference type="Gene3D" id="1.20.1640.10">
    <property type="entry name" value="Multidrug efflux transporter AcrB transmembrane domain"/>
    <property type="match status" value="2"/>
</dbReference>
<dbReference type="EMBL" id="SHAH01000103">
    <property type="protein sequence ID" value="RZO74374.1"/>
    <property type="molecule type" value="Genomic_DNA"/>
</dbReference>
<feature type="transmembrane region" description="Helical" evidence="1">
    <location>
        <begin position="93"/>
        <end position="113"/>
    </location>
</feature>
<feature type="transmembrane region" description="Helical" evidence="1">
    <location>
        <begin position="559"/>
        <end position="578"/>
    </location>
</feature>
<reference evidence="2 3" key="1">
    <citation type="submission" date="2019-02" db="EMBL/GenBank/DDBJ databases">
        <title>Prokaryotic population dynamics and viral predation in marine succession experiment using metagenomics: the confinement effect.</title>
        <authorList>
            <person name="Haro-Moreno J.M."/>
            <person name="Rodriguez-Valera F."/>
            <person name="Lopez-Perez M."/>
        </authorList>
    </citation>
    <scope>NUCLEOTIDE SEQUENCE [LARGE SCALE GENOMIC DNA]</scope>
    <source>
        <strain evidence="2">MED-G158</strain>
    </source>
</reference>
<dbReference type="Pfam" id="PF00873">
    <property type="entry name" value="ACR_tran"/>
    <property type="match status" value="1"/>
</dbReference>
<dbReference type="PANTHER" id="PTHR32063">
    <property type="match status" value="1"/>
</dbReference>
<feature type="transmembrane region" description="Helical" evidence="1">
    <location>
        <begin position="6"/>
        <end position="37"/>
    </location>
</feature>
<comment type="caution">
    <text evidence="2">The sequence shown here is derived from an EMBL/GenBank/DDBJ whole genome shotgun (WGS) entry which is preliminary data.</text>
</comment>
<evidence type="ECO:0000313" key="3">
    <source>
        <dbReference type="Proteomes" id="UP000320404"/>
    </source>
</evidence>
<dbReference type="AlphaFoldDB" id="A0A520RW14"/>
<dbReference type="GO" id="GO:0042910">
    <property type="term" value="F:xenobiotic transmembrane transporter activity"/>
    <property type="evidence" value="ECO:0007669"/>
    <property type="project" value="TreeGrafter"/>
</dbReference>
<accession>A0A520RW14</accession>
<gene>
    <name evidence="2" type="ORF">EVA69_05980</name>
</gene>
<name>A0A520RW14_9GAMM</name>
<protein>
    <submittedName>
        <fullName evidence="2">Efflux RND transporter permease subunit</fullName>
    </submittedName>
</protein>
<proteinExistence type="predicted"/>
<feature type="transmembrane region" description="Helical" evidence="1">
    <location>
        <begin position="658"/>
        <end position="688"/>
    </location>
</feature>
<dbReference type="InterPro" id="IPR001036">
    <property type="entry name" value="Acrflvin-R"/>
</dbReference>
<feature type="transmembrane region" description="Helical" evidence="1">
    <location>
        <begin position="66"/>
        <end position="87"/>
    </location>
</feature>
<feature type="non-terminal residue" evidence="2">
    <location>
        <position position="1"/>
    </location>
</feature>
<evidence type="ECO:0000313" key="2">
    <source>
        <dbReference type="EMBL" id="RZO74374.1"/>
    </source>
</evidence>
<keyword evidence="1" id="KW-0472">Membrane</keyword>
<dbReference type="PRINTS" id="PR00702">
    <property type="entry name" value="ACRIFLAVINRP"/>
</dbReference>
<dbReference type="Gene3D" id="3.30.70.1440">
    <property type="entry name" value="Multidrug efflux transporter AcrB pore domain"/>
    <property type="match status" value="1"/>
</dbReference>
<dbReference type="Gene3D" id="3.30.70.1430">
    <property type="entry name" value="Multidrug efflux transporter AcrB pore domain"/>
    <property type="match status" value="1"/>
</dbReference>
<evidence type="ECO:0000256" key="1">
    <source>
        <dbReference type="SAM" id="Phobius"/>
    </source>
</evidence>
<dbReference type="Proteomes" id="UP000320404">
    <property type="component" value="Unassembled WGS sequence"/>
</dbReference>
<dbReference type="GO" id="GO:0005886">
    <property type="term" value="C:plasma membrane"/>
    <property type="evidence" value="ECO:0007669"/>
    <property type="project" value="TreeGrafter"/>
</dbReference>
<dbReference type="InterPro" id="IPR027463">
    <property type="entry name" value="AcrB_DN_DC_subdom"/>
</dbReference>
<feature type="transmembrane region" description="Helical" evidence="1">
    <location>
        <begin position="533"/>
        <end position="552"/>
    </location>
</feature>
<dbReference type="Gene3D" id="3.30.2090.10">
    <property type="entry name" value="Multidrug efflux transporter AcrB TolC docking domain, DN and DC subdomains"/>
    <property type="match status" value="1"/>
</dbReference>
<organism evidence="2 3">
    <name type="scientific">OM182 bacterium</name>
    <dbReference type="NCBI Taxonomy" id="2510334"/>
    <lineage>
        <taxon>Bacteria</taxon>
        <taxon>Pseudomonadati</taxon>
        <taxon>Pseudomonadota</taxon>
        <taxon>Gammaproteobacteria</taxon>
        <taxon>OMG group</taxon>
        <taxon>OM182 clade</taxon>
    </lineage>
</organism>
<dbReference type="PANTHER" id="PTHR32063:SF33">
    <property type="entry name" value="RND SUPERFAMILY EFFLUX PUMP PERMEASE COMPONENT"/>
    <property type="match status" value="1"/>
</dbReference>
<keyword evidence="1" id="KW-0812">Transmembrane</keyword>
<sequence>AGIPIAILGALIVFPSIGLTISSLTVMGFILVLGIVVDDAIVVGERIHAFEQKGLSKDEAAIEGTVEVSVPVIFGVLTTIAAFLPLLLQTGGFAAFSQVIGGTVVFCLIASLLESQLILPGHIAHRKTEGYFLEGSRIVVAWQKFQGKIAYAMEYFAEHGYRRGLRKVLKYRYAAWALATGVIMVVMALVISGRVIFQFMPSIEGDTVYGQVRMPAGVPAYLSEQAAELIEEKALELKAELDQELVSLKAAGAAPAETDTVVDSVLTIIGGTAPRGGPGGGERSAGSSEVAEVVMYLTPFYERGQISSAEIRDRWRQKVGSIADALELSFVSDAFSAGDAINFRLEGRDEDNLKIASTQLREELMRYPGVFDVSDSFRAGKQEVQIQILDRGKTLGLTLNDIATQVRQAFYGAESQRIQRGSDDIRVMVRYPEEERSSLGNLEDLLIRTPSGSEVPFLSVADYSLGNSYSSINRQDGRRVITVRGDVDRTVVKPEEIRRDIIAKYRAQWDRDLNVDMVIGGEGERQIESLSELLTLFPMAMLIMFALLAIPLKSYMQPLVIMSVIPFGAIGAIFGHFIMGADLVFFSILGIIALSGVVVNASLVLVVTVNRLRDQGVGMVEAVSKAGALRFRPIILTSITTFIGLVPLMATANPATFFIIPMAISLAFGVLFATVITLFLVPCLYLILHDFSGHTDSKEERALAYQHQFN</sequence>
<keyword evidence="1" id="KW-1133">Transmembrane helix</keyword>
<feature type="transmembrane region" description="Helical" evidence="1">
    <location>
        <begin position="584"/>
        <end position="610"/>
    </location>
</feature>
<dbReference type="SUPFAM" id="SSF82714">
    <property type="entry name" value="Multidrug efflux transporter AcrB TolC docking domain, DN and DC subdomains"/>
    <property type="match status" value="1"/>
</dbReference>
<feature type="transmembrane region" description="Helical" evidence="1">
    <location>
        <begin position="173"/>
        <end position="197"/>
    </location>
</feature>